<feature type="transmembrane region" description="Helical" evidence="1">
    <location>
        <begin position="52"/>
        <end position="70"/>
    </location>
</feature>
<dbReference type="EMBL" id="JACJKY010000034">
    <property type="protein sequence ID" value="MBM6921939.1"/>
    <property type="molecule type" value="Genomic_DNA"/>
</dbReference>
<keyword evidence="1" id="KW-0472">Membrane</keyword>
<accession>A0A939BEB0</accession>
<organism evidence="2 3">
    <name type="scientific">Merdimmobilis hominis</name>
    <dbReference type="NCBI Taxonomy" id="2897707"/>
    <lineage>
        <taxon>Bacteria</taxon>
        <taxon>Bacillati</taxon>
        <taxon>Bacillota</taxon>
        <taxon>Clostridia</taxon>
        <taxon>Eubacteriales</taxon>
        <taxon>Oscillospiraceae</taxon>
        <taxon>Merdimmobilis</taxon>
    </lineage>
</organism>
<sequence>MIKQIWTVRSPERLFVGLACAICGVITLYTALNFWYLPPQIPMRLIGTQSRLLTVVLPVVHIALCAFFVLRYRKNGVLFPLSETADSQSAKERSKLSQQTRVICMMLCSVALAFWQLDCLNKAKELPGFGLFLPVLCGVLALLMYVRGLFRIHSIK</sequence>
<gene>
    <name evidence="2" type="ORF">H6A12_12400</name>
</gene>
<evidence type="ECO:0000256" key="1">
    <source>
        <dbReference type="SAM" id="Phobius"/>
    </source>
</evidence>
<reference evidence="2" key="2">
    <citation type="journal article" date="2021" name="Sci. Rep.">
        <title>The distribution of antibiotic resistance genes in chicken gut microbiota commensals.</title>
        <authorList>
            <person name="Juricova H."/>
            <person name="Matiasovicova J."/>
            <person name="Kubasova T."/>
            <person name="Cejkova D."/>
            <person name="Rychlik I."/>
        </authorList>
    </citation>
    <scope>NUCLEOTIDE SEQUENCE</scope>
    <source>
        <strain evidence="2">An559</strain>
    </source>
</reference>
<feature type="transmembrane region" description="Helical" evidence="1">
    <location>
        <begin position="100"/>
        <end position="117"/>
    </location>
</feature>
<evidence type="ECO:0000313" key="3">
    <source>
        <dbReference type="Proteomes" id="UP000774750"/>
    </source>
</evidence>
<keyword evidence="1" id="KW-0812">Transmembrane</keyword>
<dbReference type="Proteomes" id="UP000774750">
    <property type="component" value="Unassembled WGS sequence"/>
</dbReference>
<feature type="transmembrane region" description="Helical" evidence="1">
    <location>
        <begin position="12"/>
        <end position="32"/>
    </location>
</feature>
<comment type="caution">
    <text evidence="2">The sequence shown here is derived from an EMBL/GenBank/DDBJ whole genome shotgun (WGS) entry which is preliminary data.</text>
</comment>
<protein>
    <submittedName>
        <fullName evidence="2">Uncharacterized protein</fullName>
    </submittedName>
</protein>
<name>A0A939BEB0_9FIRM</name>
<dbReference type="AlphaFoldDB" id="A0A939BEB0"/>
<reference evidence="2" key="1">
    <citation type="submission" date="2020-08" db="EMBL/GenBank/DDBJ databases">
        <authorList>
            <person name="Cejkova D."/>
            <person name="Kubasova T."/>
            <person name="Jahodarova E."/>
            <person name="Rychlik I."/>
        </authorList>
    </citation>
    <scope>NUCLEOTIDE SEQUENCE</scope>
    <source>
        <strain evidence="2">An559</strain>
    </source>
</reference>
<keyword evidence="1" id="KW-1133">Transmembrane helix</keyword>
<dbReference type="RefSeq" id="WP_204448313.1">
    <property type="nucleotide sequence ID" value="NZ_JACJKY010000034.1"/>
</dbReference>
<evidence type="ECO:0000313" key="2">
    <source>
        <dbReference type="EMBL" id="MBM6921939.1"/>
    </source>
</evidence>
<proteinExistence type="predicted"/>
<feature type="transmembrane region" description="Helical" evidence="1">
    <location>
        <begin position="129"/>
        <end position="150"/>
    </location>
</feature>
<keyword evidence="3" id="KW-1185">Reference proteome</keyword>